<keyword evidence="4" id="KW-1185">Reference proteome</keyword>
<dbReference type="EMBL" id="FQZK01000008">
    <property type="protein sequence ID" value="SHJ68423.1"/>
    <property type="molecule type" value="Genomic_DNA"/>
</dbReference>
<dbReference type="STRING" id="758803.SAMN05421803_108148"/>
<evidence type="ECO:0000256" key="2">
    <source>
        <dbReference type="SAM" id="SignalP"/>
    </source>
</evidence>
<evidence type="ECO:0000313" key="3">
    <source>
        <dbReference type="EMBL" id="SHJ68423.1"/>
    </source>
</evidence>
<feature type="chain" id="PRO_5012341725" description="Lipoprotein" evidence="2">
    <location>
        <begin position="31"/>
        <end position="150"/>
    </location>
</feature>
<feature type="compositionally biased region" description="Low complexity" evidence="1">
    <location>
        <begin position="31"/>
        <end position="61"/>
    </location>
</feature>
<feature type="signal peptide" evidence="2">
    <location>
        <begin position="1"/>
        <end position="30"/>
    </location>
</feature>
<reference evidence="3 4" key="1">
    <citation type="submission" date="2016-11" db="EMBL/GenBank/DDBJ databases">
        <authorList>
            <person name="Jaros S."/>
            <person name="Januszkiewicz K."/>
            <person name="Wedrychowicz H."/>
        </authorList>
    </citation>
    <scope>NUCLEOTIDE SEQUENCE [LARGE SCALE GENOMIC DNA]</scope>
    <source>
        <strain evidence="3 4">CGMCC 4.5723</strain>
    </source>
</reference>
<dbReference type="RefSeq" id="WP_073380012.1">
    <property type="nucleotide sequence ID" value="NZ_FQZK01000008.1"/>
</dbReference>
<feature type="region of interest" description="Disordered" evidence="1">
    <location>
        <begin position="31"/>
        <end position="64"/>
    </location>
</feature>
<protein>
    <recommendedName>
        <fullName evidence="5">Lipoprotein</fullName>
    </recommendedName>
</protein>
<evidence type="ECO:0008006" key="5">
    <source>
        <dbReference type="Google" id="ProtNLM"/>
    </source>
</evidence>
<dbReference type="AlphaFoldDB" id="A0A1M6LB87"/>
<name>A0A1M6LB87_9ACTN</name>
<evidence type="ECO:0000313" key="4">
    <source>
        <dbReference type="Proteomes" id="UP000184452"/>
    </source>
</evidence>
<accession>A0A1M6LB87</accession>
<dbReference type="Proteomes" id="UP000184452">
    <property type="component" value="Unassembled WGS sequence"/>
</dbReference>
<evidence type="ECO:0000256" key="1">
    <source>
        <dbReference type="SAM" id="MobiDB-lite"/>
    </source>
</evidence>
<dbReference type="OrthoDB" id="3432416at2"/>
<dbReference type="PROSITE" id="PS51257">
    <property type="entry name" value="PROKAR_LIPOPROTEIN"/>
    <property type="match status" value="1"/>
</dbReference>
<keyword evidence="2" id="KW-0732">Signal</keyword>
<proteinExistence type="predicted"/>
<gene>
    <name evidence="3" type="ORF">SAMN05421803_108148</name>
</gene>
<sequence>MPLAPPRTVPALAALAATALLGGCSGGAPAGPTGPAAPADPTAGGSGAPASPAGPAPLEAADGTDLDACADADCEVLVSAGDEFAMDGSHGVDLFVFEAVGGGGVSFRGEGPGTRMSGRLPGPDASFVMNGFTVAVVAVEGSEAVVEFSP</sequence>
<organism evidence="3 4">
    <name type="scientific">Nocardiopsis flavescens</name>
    <dbReference type="NCBI Taxonomy" id="758803"/>
    <lineage>
        <taxon>Bacteria</taxon>
        <taxon>Bacillati</taxon>
        <taxon>Actinomycetota</taxon>
        <taxon>Actinomycetes</taxon>
        <taxon>Streptosporangiales</taxon>
        <taxon>Nocardiopsidaceae</taxon>
        <taxon>Nocardiopsis</taxon>
    </lineage>
</organism>